<dbReference type="InterPro" id="IPR011600">
    <property type="entry name" value="Pept_C14_caspase"/>
</dbReference>
<dbReference type="Pfam" id="PF00656">
    <property type="entry name" value="Peptidase_C14"/>
    <property type="match status" value="1"/>
</dbReference>
<dbReference type="InterPro" id="IPR018247">
    <property type="entry name" value="EF_Hand_1_Ca_BS"/>
</dbReference>
<dbReference type="SMART" id="SM00320">
    <property type="entry name" value="WD40"/>
    <property type="match status" value="4"/>
</dbReference>
<dbReference type="SUPFAM" id="SSF52129">
    <property type="entry name" value="Caspase-like"/>
    <property type="match status" value="1"/>
</dbReference>
<dbReference type="GO" id="GO:0006508">
    <property type="term" value="P:proteolysis"/>
    <property type="evidence" value="ECO:0007669"/>
    <property type="project" value="InterPro"/>
</dbReference>
<dbReference type="GO" id="GO:0004197">
    <property type="term" value="F:cysteine-type endopeptidase activity"/>
    <property type="evidence" value="ECO:0007669"/>
    <property type="project" value="InterPro"/>
</dbReference>
<dbReference type="PANTHER" id="PTHR19879">
    <property type="entry name" value="TRANSCRIPTION INITIATION FACTOR TFIID"/>
    <property type="match status" value="1"/>
</dbReference>
<dbReference type="InterPro" id="IPR001680">
    <property type="entry name" value="WD40_rpt"/>
</dbReference>
<dbReference type="SUPFAM" id="SSF50998">
    <property type="entry name" value="Quinoprotein alcohol dehydrogenase-like"/>
    <property type="match status" value="1"/>
</dbReference>
<dbReference type="Gene3D" id="2.130.10.10">
    <property type="entry name" value="YVTN repeat-like/Quinoprotein amine dehydrogenase"/>
    <property type="match status" value="3"/>
</dbReference>
<protein>
    <recommendedName>
        <fullName evidence="1">Peptidase C14 caspase domain-containing protein</fullName>
    </recommendedName>
</protein>
<dbReference type="KEGG" id="fmr:Fuma_02855"/>
<gene>
    <name evidence="2" type="ORF">Fuma_02855</name>
</gene>
<dbReference type="InterPro" id="IPR015943">
    <property type="entry name" value="WD40/YVTN_repeat-like_dom_sf"/>
</dbReference>
<organism evidence="2 3">
    <name type="scientific">Fuerstiella marisgermanici</name>
    <dbReference type="NCBI Taxonomy" id="1891926"/>
    <lineage>
        <taxon>Bacteria</taxon>
        <taxon>Pseudomonadati</taxon>
        <taxon>Planctomycetota</taxon>
        <taxon>Planctomycetia</taxon>
        <taxon>Planctomycetales</taxon>
        <taxon>Planctomycetaceae</taxon>
        <taxon>Fuerstiella</taxon>
    </lineage>
</organism>
<evidence type="ECO:0000313" key="3">
    <source>
        <dbReference type="Proteomes" id="UP000187735"/>
    </source>
</evidence>
<dbReference type="InterPro" id="IPR011047">
    <property type="entry name" value="Quinoprotein_ADH-like_sf"/>
</dbReference>
<dbReference type="EMBL" id="CP017641">
    <property type="protein sequence ID" value="APZ93238.1"/>
    <property type="molecule type" value="Genomic_DNA"/>
</dbReference>
<dbReference type="InterPro" id="IPR011044">
    <property type="entry name" value="Quino_amine_DH_bsu"/>
</dbReference>
<dbReference type="SUPFAM" id="SSF50969">
    <property type="entry name" value="YVTN repeat-like/Quinoprotein amine dehydrogenase"/>
    <property type="match status" value="1"/>
</dbReference>
<dbReference type="GO" id="GO:0006367">
    <property type="term" value="P:transcription initiation at RNA polymerase II promoter"/>
    <property type="evidence" value="ECO:0007669"/>
    <property type="project" value="TreeGrafter"/>
</dbReference>
<name>A0A1P8WGQ3_9PLAN</name>
<dbReference type="OrthoDB" id="248495at2"/>
<proteinExistence type="predicted"/>
<dbReference type="Gene3D" id="3.40.50.1460">
    <property type="match status" value="1"/>
</dbReference>
<accession>A0A1P8WGQ3</accession>
<dbReference type="AlphaFoldDB" id="A0A1P8WGQ3"/>
<dbReference type="InterPro" id="IPR029030">
    <property type="entry name" value="Caspase-like_dom_sf"/>
</dbReference>
<dbReference type="RefSeq" id="WP_145944176.1">
    <property type="nucleotide sequence ID" value="NZ_CP017641.1"/>
</dbReference>
<evidence type="ECO:0000259" key="1">
    <source>
        <dbReference type="Pfam" id="PF00656"/>
    </source>
</evidence>
<dbReference type="PANTHER" id="PTHR19879:SF1">
    <property type="entry name" value="CANNONBALL-RELATED"/>
    <property type="match status" value="1"/>
</dbReference>
<dbReference type="STRING" id="1891926.Fuma_02855"/>
<reference evidence="2 3" key="1">
    <citation type="journal article" date="2016" name="Front. Microbiol.">
        <title>Fuerstia marisgermanicae gen. nov., sp. nov., an Unusual Member of the Phylum Planctomycetes from the German Wadden Sea.</title>
        <authorList>
            <person name="Kohn T."/>
            <person name="Heuer A."/>
            <person name="Jogler M."/>
            <person name="Vollmers J."/>
            <person name="Boedeker C."/>
            <person name="Bunk B."/>
            <person name="Rast P."/>
            <person name="Borchert D."/>
            <person name="Glockner I."/>
            <person name="Freese H.M."/>
            <person name="Klenk H.P."/>
            <person name="Overmann J."/>
            <person name="Kaster A.K."/>
            <person name="Rohde M."/>
            <person name="Wiegand S."/>
            <person name="Jogler C."/>
        </authorList>
    </citation>
    <scope>NUCLEOTIDE SEQUENCE [LARGE SCALE GENOMIC DNA]</scope>
    <source>
        <strain evidence="2 3">NH11</strain>
    </source>
</reference>
<sequence length="1118" mass="122361">MKSLYLVSIFVMATTGLPADEPQPQPQPQLQTVTQSGHPGLGGFLTFDPSGTYLAVASKISPDVTLWHVPTRTLMARFRSARSYNVMPTRLEFLTSPETMVLESPGLIEWWRLDMNNRGAIMLSSPELRDGKLIDTPADRLAAFGASQSRKWKAMSRVIDGVQHSAVFSMDDKVQHPLPLDMMPDQFGFSHDDRLVVIVESFALKVWDFTAGKLVREIKGENLSFQSADFSPAGKNLMVQARDQGSPIHALFRISSGERILTAPDNLQTAPFVLSADDKTAYTCQQQGQSVVIHAKDLDSGRTQQLFTVPDNAAATALAVHSEMGIIALTSNDYFGQTAIKLYDAESGAAVGELRNHIEAVNNLFVDSANKRIIENSNSGTYLWNPEVAERSQISIVAGGQLVMAHNGRLLKWGTPLGKRTVMVSTYATQESGHTAEVKQRIELYKDTLNQPNPIFATPEMSFVAAGDGADIVWCELKSKTVKRLTRKNKDDSPSGQITKLAVSDDGERVLIADAEGSIERWNVAESVVDASVSGPWYKSAVYENASSVYGIVAAGNDFVIAGEFGVSRFTDDGTAIPIQPLNPSASIVRAADGTTLAWINLRQKVIQIYDAANSKLTTAIPMTDSSVMSITFGLNPNELYVLKDDGSAELWHADSAQHVATFATTRAGSFIVSTPDGFYKSDRESTEGIGFRVGSDMFLAEQFDVSRNRPDIVLERIGHADEETLDAYRTVTQWRQKRGNGNSTSGSLNAAEIPKISFAERPPSLTRDATVRFSIHVDSGLEFVESLHVSVNHVPVIELPKSQVSETQSATVDLVSGTNRIDVWAETPDGRRGWKTTHIVTCQKPVVQARTWFIGIGVSDYDDDEHDLRYAAKDAADLGATLKNLSNGPCEVQIITDKQATHATVVKRVQESLRRAAVQDLVVLFFAGHGVAEDGEYRFALHGCDFDQPDVETLTFEQIEKLLTGCKARNRIILIDSCHAGDSLPVGIRRQQTDNAAEVIPRAASIDPAPPSASAVSLRKLLLQSFAGVLSKSGAAVITASDGSQYALESARWKNGAFTYVVREGLTDRKADLNEDQQITAEELHRYVTQRVTELTQGAQIPQQKRETEFDPVILKW</sequence>
<dbReference type="PROSITE" id="PS00018">
    <property type="entry name" value="EF_HAND_1"/>
    <property type="match status" value="1"/>
</dbReference>
<keyword evidence="3" id="KW-1185">Reference proteome</keyword>
<evidence type="ECO:0000313" key="2">
    <source>
        <dbReference type="EMBL" id="APZ93238.1"/>
    </source>
</evidence>
<dbReference type="Proteomes" id="UP000187735">
    <property type="component" value="Chromosome"/>
</dbReference>
<feature type="domain" description="Peptidase C14 caspase" evidence="1">
    <location>
        <begin position="857"/>
        <end position="1109"/>
    </location>
</feature>